<dbReference type="GO" id="GO:0008270">
    <property type="term" value="F:zinc ion binding"/>
    <property type="evidence" value="ECO:0007669"/>
    <property type="project" value="UniProtKB-KW"/>
</dbReference>
<gene>
    <name evidence="25" type="ORF">SNE40_011484</name>
</gene>
<feature type="compositionally biased region" description="Polar residues" evidence="19">
    <location>
        <begin position="522"/>
        <end position="531"/>
    </location>
</feature>
<comment type="caution">
    <text evidence="25">The sequence shown here is derived from an EMBL/GenBank/DDBJ whole genome shotgun (WGS) entry which is preliminary data.</text>
</comment>
<keyword evidence="14 18" id="KW-0103">Bromodomain</keyword>
<comment type="subcellular location">
    <subcellularLocation>
        <location evidence="2">Chromosome</location>
    </subcellularLocation>
    <subcellularLocation>
        <location evidence="1">Nucleus</location>
    </subcellularLocation>
</comment>
<feature type="compositionally biased region" description="Polar residues" evidence="19">
    <location>
        <begin position="110"/>
        <end position="133"/>
    </location>
</feature>
<dbReference type="InterPro" id="IPR003616">
    <property type="entry name" value="Post-SET_dom"/>
</dbReference>
<dbReference type="InterPro" id="IPR001965">
    <property type="entry name" value="Znf_PHD"/>
</dbReference>
<dbReference type="InterPro" id="IPR001214">
    <property type="entry name" value="SET_dom"/>
</dbReference>
<feature type="compositionally biased region" description="Low complexity" evidence="19">
    <location>
        <begin position="444"/>
        <end position="457"/>
    </location>
</feature>
<feature type="compositionally biased region" description="Basic residues" evidence="19">
    <location>
        <begin position="429"/>
        <end position="443"/>
    </location>
</feature>
<feature type="compositionally biased region" description="Low complexity" evidence="19">
    <location>
        <begin position="1072"/>
        <end position="1100"/>
    </location>
</feature>
<feature type="domain" description="BAH" evidence="23">
    <location>
        <begin position="1784"/>
        <end position="1921"/>
    </location>
</feature>
<dbReference type="FunFam" id="2.170.270.10:FF:000011">
    <property type="entry name" value="Histone-lysine N-methyltransferase"/>
    <property type="match status" value="1"/>
</dbReference>
<feature type="compositionally biased region" description="Basic and acidic residues" evidence="19">
    <location>
        <begin position="963"/>
        <end position="975"/>
    </location>
</feature>
<feature type="domain" description="AWS" evidence="24">
    <location>
        <begin position="1223"/>
        <end position="1273"/>
    </location>
</feature>
<dbReference type="PROSITE" id="PS50280">
    <property type="entry name" value="SET"/>
    <property type="match status" value="1"/>
</dbReference>
<dbReference type="PROSITE" id="PS50014">
    <property type="entry name" value="BROMODOMAIN_2"/>
    <property type="match status" value="1"/>
</dbReference>
<keyword evidence="15" id="KW-0010">Activator</keyword>
<evidence type="ECO:0000259" key="24">
    <source>
        <dbReference type="PROSITE" id="PS51215"/>
    </source>
</evidence>
<feature type="compositionally biased region" description="Basic and acidic residues" evidence="19">
    <location>
        <begin position="214"/>
        <end position="224"/>
    </location>
</feature>
<evidence type="ECO:0000313" key="26">
    <source>
        <dbReference type="Proteomes" id="UP001347796"/>
    </source>
</evidence>
<organism evidence="25 26">
    <name type="scientific">Patella caerulea</name>
    <name type="common">Rayed Mediterranean limpet</name>
    <dbReference type="NCBI Taxonomy" id="87958"/>
    <lineage>
        <taxon>Eukaryota</taxon>
        <taxon>Metazoa</taxon>
        <taxon>Spiralia</taxon>
        <taxon>Lophotrochozoa</taxon>
        <taxon>Mollusca</taxon>
        <taxon>Gastropoda</taxon>
        <taxon>Patellogastropoda</taxon>
        <taxon>Patelloidea</taxon>
        <taxon>Patellidae</taxon>
        <taxon>Patella</taxon>
    </lineage>
</organism>
<dbReference type="InterPro" id="IPR043151">
    <property type="entry name" value="BAH_sf"/>
</dbReference>
<dbReference type="FunFam" id="3.30.40.10:FF:000113">
    <property type="entry name" value="Histone-lysine N-methyltransferase"/>
    <property type="match status" value="1"/>
</dbReference>
<dbReference type="CDD" id="cd19174">
    <property type="entry name" value="SET_ASH1L"/>
    <property type="match status" value="1"/>
</dbReference>
<evidence type="ECO:0000256" key="13">
    <source>
        <dbReference type="ARBA" id="ARBA00023015"/>
    </source>
</evidence>
<protein>
    <recommendedName>
        <fullName evidence="27">Histone-lysine N-methyltransferase ASH1L</fullName>
    </recommendedName>
</protein>
<dbReference type="SMART" id="SM00439">
    <property type="entry name" value="BAH"/>
    <property type="match status" value="1"/>
</dbReference>
<feature type="region of interest" description="Disordered" evidence="19">
    <location>
        <begin position="786"/>
        <end position="839"/>
    </location>
</feature>
<evidence type="ECO:0000256" key="10">
    <source>
        <dbReference type="ARBA" id="ARBA00022771"/>
    </source>
</evidence>
<dbReference type="SMART" id="SM00297">
    <property type="entry name" value="BROMO"/>
    <property type="match status" value="1"/>
</dbReference>
<feature type="region of interest" description="Disordered" evidence="19">
    <location>
        <begin position="865"/>
        <end position="884"/>
    </location>
</feature>
<dbReference type="InterPro" id="IPR036427">
    <property type="entry name" value="Bromodomain-like_sf"/>
</dbReference>
<evidence type="ECO:0000259" key="22">
    <source>
        <dbReference type="PROSITE" id="PS50868"/>
    </source>
</evidence>
<dbReference type="Pfam" id="PF17907">
    <property type="entry name" value="AWS"/>
    <property type="match status" value="1"/>
</dbReference>
<evidence type="ECO:0000259" key="21">
    <source>
        <dbReference type="PROSITE" id="PS50280"/>
    </source>
</evidence>
<dbReference type="Pfam" id="PF01426">
    <property type="entry name" value="BAH"/>
    <property type="match status" value="1"/>
</dbReference>
<evidence type="ECO:0000256" key="19">
    <source>
        <dbReference type="SAM" id="MobiDB-lite"/>
    </source>
</evidence>
<evidence type="ECO:0000259" key="20">
    <source>
        <dbReference type="PROSITE" id="PS50014"/>
    </source>
</evidence>
<dbReference type="SMART" id="SM00249">
    <property type="entry name" value="PHD"/>
    <property type="match status" value="1"/>
</dbReference>
<dbReference type="GO" id="GO:0006355">
    <property type="term" value="P:regulation of DNA-templated transcription"/>
    <property type="evidence" value="ECO:0007669"/>
    <property type="project" value="TreeGrafter"/>
</dbReference>
<feature type="region of interest" description="Disordered" evidence="19">
    <location>
        <begin position="1421"/>
        <end position="1447"/>
    </location>
</feature>
<evidence type="ECO:0000256" key="11">
    <source>
        <dbReference type="ARBA" id="ARBA00022833"/>
    </source>
</evidence>
<dbReference type="Gene3D" id="2.170.270.10">
    <property type="entry name" value="SET domain"/>
    <property type="match status" value="1"/>
</dbReference>
<feature type="compositionally biased region" description="Low complexity" evidence="19">
    <location>
        <begin position="232"/>
        <end position="254"/>
    </location>
</feature>
<dbReference type="CDD" id="cd04717">
    <property type="entry name" value="BAH_polybromo"/>
    <property type="match status" value="1"/>
</dbReference>
<dbReference type="SUPFAM" id="SSF47370">
    <property type="entry name" value="Bromodomain"/>
    <property type="match status" value="1"/>
</dbReference>
<evidence type="ECO:0000256" key="12">
    <source>
        <dbReference type="ARBA" id="ARBA00022853"/>
    </source>
</evidence>
<evidence type="ECO:0000256" key="14">
    <source>
        <dbReference type="ARBA" id="ARBA00023117"/>
    </source>
</evidence>
<keyword evidence="17" id="KW-0539">Nucleus</keyword>
<evidence type="ECO:0000256" key="9">
    <source>
        <dbReference type="ARBA" id="ARBA00022737"/>
    </source>
</evidence>
<evidence type="ECO:0000256" key="8">
    <source>
        <dbReference type="ARBA" id="ARBA00022723"/>
    </source>
</evidence>
<evidence type="ECO:0000256" key="7">
    <source>
        <dbReference type="ARBA" id="ARBA00022691"/>
    </source>
</evidence>
<dbReference type="InterPro" id="IPR043319">
    <property type="entry name" value="PHD_ASH1L"/>
</dbReference>
<evidence type="ECO:0000256" key="6">
    <source>
        <dbReference type="ARBA" id="ARBA00022679"/>
    </source>
</evidence>
<dbReference type="SMART" id="SM00384">
    <property type="entry name" value="AT_hook"/>
    <property type="match status" value="6"/>
</dbReference>
<dbReference type="GO" id="GO:0042800">
    <property type="term" value="F:histone H3K4 methyltransferase activity"/>
    <property type="evidence" value="ECO:0007669"/>
    <property type="project" value="TreeGrafter"/>
</dbReference>
<evidence type="ECO:0000256" key="16">
    <source>
        <dbReference type="ARBA" id="ARBA00023163"/>
    </source>
</evidence>
<keyword evidence="13" id="KW-0805">Transcription regulation</keyword>
<dbReference type="InterPro" id="IPR001487">
    <property type="entry name" value="Bromodomain"/>
</dbReference>
<feature type="compositionally biased region" description="Polar residues" evidence="19">
    <location>
        <begin position="865"/>
        <end position="878"/>
    </location>
</feature>
<evidence type="ECO:0000256" key="5">
    <source>
        <dbReference type="ARBA" id="ARBA00022603"/>
    </source>
</evidence>
<feature type="domain" description="Bromo" evidence="20">
    <location>
        <begin position="1575"/>
        <end position="1645"/>
    </location>
</feature>
<feature type="region of interest" description="Disordered" evidence="19">
    <location>
        <begin position="1039"/>
        <end position="1116"/>
    </location>
</feature>
<dbReference type="Gene3D" id="1.20.920.10">
    <property type="entry name" value="Bromodomain-like"/>
    <property type="match status" value="1"/>
</dbReference>
<dbReference type="InterPro" id="IPR001025">
    <property type="entry name" value="BAH_dom"/>
</dbReference>
<keyword evidence="7" id="KW-0949">S-adenosyl-L-methionine</keyword>
<keyword evidence="6" id="KW-0808">Transferase</keyword>
<keyword evidence="10" id="KW-0863">Zinc-finger</keyword>
<proteinExistence type="predicted"/>
<keyword evidence="3" id="KW-0158">Chromosome</keyword>
<feature type="compositionally biased region" description="Basic and acidic residues" evidence="19">
    <location>
        <begin position="152"/>
        <end position="169"/>
    </location>
</feature>
<dbReference type="Pfam" id="PF00856">
    <property type="entry name" value="SET"/>
    <property type="match status" value="1"/>
</dbReference>
<keyword evidence="9" id="KW-0677">Repeat</keyword>
<dbReference type="Pfam" id="PF00439">
    <property type="entry name" value="Bromodomain"/>
    <property type="match status" value="1"/>
</dbReference>
<dbReference type="InterPro" id="IPR011011">
    <property type="entry name" value="Znf_FYVE_PHD"/>
</dbReference>
<dbReference type="PANTHER" id="PTHR46147:SF3">
    <property type="entry name" value="HISTONE-LYSINE N-METHYLTRANSFERASE ASH1"/>
    <property type="match status" value="1"/>
</dbReference>
<feature type="region of interest" description="Disordered" evidence="19">
    <location>
        <begin position="1948"/>
        <end position="1987"/>
    </location>
</feature>
<dbReference type="InterPro" id="IPR019786">
    <property type="entry name" value="Zinc_finger_PHD-type_CS"/>
</dbReference>
<feature type="compositionally biased region" description="Basic residues" evidence="19">
    <location>
        <begin position="983"/>
        <end position="992"/>
    </location>
</feature>
<dbReference type="SMART" id="SM00317">
    <property type="entry name" value="SET"/>
    <property type="match status" value="1"/>
</dbReference>
<evidence type="ECO:0000256" key="18">
    <source>
        <dbReference type="PROSITE-ProRule" id="PRU00035"/>
    </source>
</evidence>
<feature type="compositionally biased region" description="Basic and acidic residues" evidence="19">
    <location>
        <begin position="1972"/>
        <end position="1987"/>
    </location>
</feature>
<feature type="region of interest" description="Disordered" evidence="19">
    <location>
        <begin position="358"/>
        <end position="488"/>
    </location>
</feature>
<feature type="region of interest" description="Disordered" evidence="19">
    <location>
        <begin position="963"/>
        <end position="1002"/>
    </location>
</feature>
<keyword evidence="16" id="KW-0804">Transcription</keyword>
<dbReference type="InterPro" id="IPR013083">
    <property type="entry name" value="Znf_RING/FYVE/PHD"/>
</dbReference>
<dbReference type="PROSITE" id="PS51038">
    <property type="entry name" value="BAH"/>
    <property type="match status" value="1"/>
</dbReference>
<dbReference type="EMBL" id="JAZGQO010000008">
    <property type="protein sequence ID" value="KAK6179037.1"/>
    <property type="molecule type" value="Genomic_DNA"/>
</dbReference>
<dbReference type="InterPro" id="IPR046341">
    <property type="entry name" value="SET_dom_sf"/>
</dbReference>
<keyword evidence="12" id="KW-0156">Chromatin regulator</keyword>
<dbReference type="SMART" id="SM00570">
    <property type="entry name" value="AWS"/>
    <property type="match status" value="1"/>
</dbReference>
<evidence type="ECO:0000256" key="1">
    <source>
        <dbReference type="ARBA" id="ARBA00004123"/>
    </source>
</evidence>
<dbReference type="CDD" id="cd15548">
    <property type="entry name" value="PHD_ASH1L"/>
    <property type="match status" value="1"/>
</dbReference>
<feature type="region of interest" description="Disordered" evidence="19">
    <location>
        <begin position="93"/>
        <end position="270"/>
    </location>
</feature>
<feature type="compositionally biased region" description="Basic residues" evidence="19">
    <location>
        <begin position="463"/>
        <end position="473"/>
    </location>
</feature>
<feature type="compositionally biased region" description="Basic and acidic residues" evidence="19">
    <location>
        <begin position="1952"/>
        <end position="1962"/>
    </location>
</feature>
<dbReference type="PROSITE" id="PS50868">
    <property type="entry name" value="POST_SET"/>
    <property type="match status" value="1"/>
</dbReference>
<feature type="compositionally biased region" description="Basic residues" evidence="19">
    <location>
        <begin position="400"/>
        <end position="421"/>
    </location>
</feature>
<dbReference type="GO" id="GO:0005694">
    <property type="term" value="C:chromosome"/>
    <property type="evidence" value="ECO:0007669"/>
    <property type="project" value="UniProtKB-SubCell"/>
</dbReference>
<dbReference type="SUPFAM" id="SSF82199">
    <property type="entry name" value="SET domain"/>
    <property type="match status" value="1"/>
</dbReference>
<dbReference type="GO" id="GO:0003682">
    <property type="term" value="F:chromatin binding"/>
    <property type="evidence" value="ECO:0007669"/>
    <property type="project" value="InterPro"/>
</dbReference>
<evidence type="ECO:0000259" key="23">
    <source>
        <dbReference type="PROSITE" id="PS51038"/>
    </source>
</evidence>
<keyword evidence="8" id="KW-0479">Metal-binding</keyword>
<dbReference type="GO" id="GO:0003677">
    <property type="term" value="F:DNA binding"/>
    <property type="evidence" value="ECO:0007669"/>
    <property type="project" value="InterPro"/>
</dbReference>
<keyword evidence="26" id="KW-1185">Reference proteome</keyword>
<accession>A0AAN8PIG5</accession>
<dbReference type="PROSITE" id="PS51215">
    <property type="entry name" value="AWS"/>
    <property type="match status" value="1"/>
</dbReference>
<evidence type="ECO:0000256" key="3">
    <source>
        <dbReference type="ARBA" id="ARBA00022454"/>
    </source>
</evidence>
<reference evidence="25 26" key="1">
    <citation type="submission" date="2024-01" db="EMBL/GenBank/DDBJ databases">
        <title>The genome of the rayed Mediterranean limpet Patella caerulea (Linnaeus, 1758).</title>
        <authorList>
            <person name="Anh-Thu Weber A."/>
            <person name="Halstead-Nussloch G."/>
        </authorList>
    </citation>
    <scope>NUCLEOTIDE SEQUENCE [LARGE SCALE GENOMIC DNA]</scope>
    <source>
        <strain evidence="25">AATW-2023a</strain>
        <tissue evidence="25">Whole specimen</tissue>
    </source>
</reference>
<dbReference type="Pfam" id="PF20826">
    <property type="entry name" value="PHD_5"/>
    <property type="match status" value="1"/>
</dbReference>
<keyword evidence="4" id="KW-0597">Phosphoprotein</keyword>
<name>A0AAN8PIG5_PATCE</name>
<dbReference type="SUPFAM" id="SSF57903">
    <property type="entry name" value="FYVE/PHD zinc finger"/>
    <property type="match status" value="1"/>
</dbReference>
<feature type="compositionally biased region" description="Polar residues" evidence="19">
    <location>
        <begin position="826"/>
        <end position="839"/>
    </location>
</feature>
<feature type="compositionally biased region" description="Basic and acidic residues" evidence="19">
    <location>
        <begin position="1057"/>
        <end position="1070"/>
    </location>
</feature>
<dbReference type="InterPro" id="IPR017956">
    <property type="entry name" value="AT_hook_DNA-bd_motif"/>
</dbReference>
<sequence>MNKCGWEECTDEESSNSSSSSSESDPETDSPGQPHDKIFSVEQTNFKKGQLKLKISVKGHKNETNYPQFVDEGLCEAETKIRSKTDTEFISCGGDDESAVPMDPNLVKGKSSQSRNVFDTSASWLSPPSQDTRFPNPPSRSNHRLNVLKQNKRCDLSAKSGSESDREYSGDCATDTETSSKISDGIIAPGSIPSYISTDEDGDDRHLKLSKHSRPLDGTEHILKLDSMPNVSPDSGIQSIGGSPSGNDSPNSVSHGDSGSGILLNEQHQMVESCINKNNISTDYKKSSANDAEMTTSKSKETNVFAESVFMKNIGSVGCEEQSKNETQPVEVKRTVGRPPKRKKFEYLSKYKQSSLYSNNFDGTKSRISNEGKSQFLTSENSQIFSRTNVDGGIIEPPVKKRGPGRPKGSRNKVPSAKKKAVSVLARKGQQKTKGRKPGRPKILKNNNLKTPPNTNNGEPTVKRKPGRPRKHPLPVSNAFESNSVEKRLSHNTEFDSILQSVARNISQFDSKDDQNDFEMGDSSSNHQLFTASPPKPVPKPTPKIRKPKLHVMMRRHKKKGRKKKFPKQNMGGFGGFPAKNSSPTFAKIKPGRMAKATTSQSSQFSLFDSMTKFRAPTSDTIVEPSPTNAFSFAYGQQDSDLDKKKKRNKKLLYFKSKHRNIIDPVLNANFSEIMSGMDKLAISEKPGETYIRVRPGEVLLPSIFRLTKINVKKKKKEKLVIEKPKKTKQHVPKEILLEPMFKERGKPGRKKLCSVSEDTSGIIHDESADVQPCINQQCLPPKKRHKMFISSPPMPVLEPDQSDGAARTPEKRKVGRPRKHPIPSAKTTDAGPSTSSVDNVFTQLSPSYSLPVAKWGSFEFQNNNTDKNILLSPSPSKQPKKDAKFPLLVEKSAFSIVNLSSEITSDKEANLSVKTSSTESCTSCQDLQSPTRIKAAKLSPSPKSQIKETNQIKRQYVRKQKLDLHASTNDKEQTSSEDSPPKLKHRKKSKSHNLSDASVSDTVVSSVNVDNANKTCNNNSMCESVISAAVCSTVTSSSSTIALSSERKRKQTTCKYSDKDLDNNTRDVVRPISIEEPQEEPSSSSPSKESKSSTSSSSTNEDRIESRVQLSKSQPRKKYQRVGLFSDFYKEDEPRKRLEAVSRCREKTVYNRHDYDHDLLPEPVHIRELFQDKIFDFQLPYDIWWLYHNDMLPKKEDTRPKYKKIRNNVYVDIKPTVSGKKHEPNPCNCRRPRDNEIGCLEDCLNRMIYTECSPNNCPCEDKCSNQRISKHEWSKGLEEFLTEERGYGVLTTQPIKNGDFILEYLGEVVSEQEFRRRMTEDYSLDCHHYCLSLDSGMVIDGYRMANVGRFVNHSCQPNCEMQKWTVNGLNRMVLFALRDIQPMEELTYDYNFDSFNMETQQVCKCGSDICRGVIGGKTQRNNQIRDKTTPSRPVGRPPKDKRKSKLKLKKFKEKIKSQENNSASKPCTQTVIKPMSNRERTYAIKHGVFLVRNIDKNKQRKSNRKSVTPESSIVQPAENTVIQPELIRTQLEDRSVKTRLVARAAENPELQKRCRLIQLFNKVYTTIATYKDEDDNILATPLMSLPSKKKYADYYKMIEEPIDLTMIKQRIQKGDYDSLDALDKDILQLFRNVERYCGRKSDMGRLVLKLRKVYCAAKNEVIPQIDDIMVDGRCISNTPPIAPPEIDTESIQNRAVRDPPDEEEEIIRCVCNVFRDEGLMIMCEKCYIWQHCDCVGASGDEEHYLCEQCDGRTYDREIKLIPQPTDGEPENDYYMTLLRDEDLQIAIGECVYILRDYKRNSDGTLDKRSHHHYADVSPDQLDIFRVERLWKNKAGEKFADGHPFVRPHETFHEPTRKFFPNEVFRLPTLEIVPIETMIGTCCVMDLYTYCKGRPKGVKEKDIYICEYRVDKTAHLFYKIVKNWYPINTKSYCFNTFKEKLNAKRTYSPHQVPEEYLRRTDKQNVTTSKNDNSNKKDDKKKSDLEHTKSSSLKTKIISIKERKEKISKIVRDLSIAVNMPAGYNDITYLLTGDKNTSDDTPPSSS</sequence>
<keyword evidence="11" id="KW-0862">Zinc</keyword>
<evidence type="ECO:0000256" key="2">
    <source>
        <dbReference type="ARBA" id="ARBA00004286"/>
    </source>
</evidence>
<feature type="region of interest" description="Disordered" evidence="19">
    <location>
        <begin position="319"/>
        <end position="338"/>
    </location>
</feature>
<feature type="compositionally biased region" description="Basic residues" evidence="19">
    <location>
        <begin position="543"/>
        <end position="567"/>
    </location>
</feature>
<feature type="region of interest" description="Disordered" evidence="19">
    <location>
        <begin position="1"/>
        <end position="37"/>
    </location>
</feature>
<evidence type="ECO:0000256" key="4">
    <source>
        <dbReference type="ARBA" id="ARBA00022553"/>
    </source>
</evidence>
<evidence type="ECO:0008006" key="27">
    <source>
        <dbReference type="Google" id="ProtNLM"/>
    </source>
</evidence>
<evidence type="ECO:0000256" key="15">
    <source>
        <dbReference type="ARBA" id="ARBA00023159"/>
    </source>
</evidence>
<dbReference type="Gene3D" id="3.30.40.10">
    <property type="entry name" value="Zinc/RING finger domain, C3HC4 (zinc finger)"/>
    <property type="match status" value="1"/>
</dbReference>
<feature type="domain" description="Post-SET" evidence="22">
    <location>
        <begin position="1400"/>
        <end position="1416"/>
    </location>
</feature>
<evidence type="ECO:0000313" key="25">
    <source>
        <dbReference type="EMBL" id="KAK6179037.1"/>
    </source>
</evidence>
<dbReference type="Proteomes" id="UP001347796">
    <property type="component" value="Unassembled WGS sequence"/>
</dbReference>
<dbReference type="Gene3D" id="2.30.30.490">
    <property type="match status" value="1"/>
</dbReference>
<dbReference type="PROSITE" id="PS01359">
    <property type="entry name" value="ZF_PHD_1"/>
    <property type="match status" value="1"/>
</dbReference>
<keyword evidence="5" id="KW-0489">Methyltransferase</keyword>
<feature type="compositionally biased region" description="Polar residues" evidence="19">
    <location>
        <begin position="371"/>
        <end position="389"/>
    </location>
</feature>
<dbReference type="InterPro" id="IPR006560">
    <property type="entry name" value="AWS_dom"/>
</dbReference>
<dbReference type="PANTHER" id="PTHR46147">
    <property type="entry name" value="HISTONE-LYSINE N-METHYLTRANSFERASE ASH1"/>
    <property type="match status" value="1"/>
</dbReference>
<dbReference type="GO" id="GO:0005654">
    <property type="term" value="C:nucleoplasm"/>
    <property type="evidence" value="ECO:0007669"/>
    <property type="project" value="TreeGrafter"/>
</dbReference>
<feature type="domain" description="SET" evidence="21">
    <location>
        <begin position="1276"/>
        <end position="1392"/>
    </location>
</feature>
<feature type="region of interest" description="Disordered" evidence="19">
    <location>
        <begin position="512"/>
        <end position="583"/>
    </location>
</feature>
<dbReference type="GO" id="GO:0032259">
    <property type="term" value="P:methylation"/>
    <property type="evidence" value="ECO:0007669"/>
    <property type="project" value="UniProtKB-KW"/>
</dbReference>
<evidence type="ECO:0000256" key="17">
    <source>
        <dbReference type="ARBA" id="ARBA00023242"/>
    </source>
</evidence>